<dbReference type="Proteomes" id="UP000054560">
    <property type="component" value="Unassembled WGS sequence"/>
</dbReference>
<accession>A0A0L0FHX8</accession>
<keyword evidence="2" id="KW-1185">Reference proteome</keyword>
<dbReference type="GeneID" id="25911604"/>
<sequence length="140" mass="14695">MWHDENGTKTGKMTTLCECDLGFVGELHNKDTTFEIDNTVGSVTNMNHGAGINKGTSDKGAEITVLEKKSIVSFCLVPFSYSPYSTPVVSLGETHGGIVTWTGAVGTEKCGMVHGTFVAFVVIGATTTTIGIGAFKNTVA</sequence>
<protein>
    <submittedName>
        <fullName evidence="1">Uncharacterized protein</fullName>
    </submittedName>
</protein>
<gene>
    <name evidence="1" type="ORF">SARC_11100</name>
</gene>
<reference evidence="1 2" key="1">
    <citation type="submission" date="2011-02" db="EMBL/GenBank/DDBJ databases">
        <title>The Genome Sequence of Sphaeroforma arctica JP610.</title>
        <authorList>
            <consortium name="The Broad Institute Genome Sequencing Platform"/>
            <person name="Russ C."/>
            <person name="Cuomo C."/>
            <person name="Young S.K."/>
            <person name="Zeng Q."/>
            <person name="Gargeya S."/>
            <person name="Alvarado L."/>
            <person name="Berlin A."/>
            <person name="Chapman S.B."/>
            <person name="Chen Z."/>
            <person name="Freedman E."/>
            <person name="Gellesch M."/>
            <person name="Goldberg J."/>
            <person name="Griggs A."/>
            <person name="Gujja S."/>
            <person name="Heilman E."/>
            <person name="Heiman D."/>
            <person name="Howarth C."/>
            <person name="Mehta T."/>
            <person name="Neiman D."/>
            <person name="Pearson M."/>
            <person name="Roberts A."/>
            <person name="Saif S."/>
            <person name="Shea T."/>
            <person name="Shenoy N."/>
            <person name="Sisk P."/>
            <person name="Stolte C."/>
            <person name="Sykes S."/>
            <person name="White J."/>
            <person name="Yandava C."/>
            <person name="Burger G."/>
            <person name="Gray M.W."/>
            <person name="Holland P.W.H."/>
            <person name="King N."/>
            <person name="Lang F.B.F."/>
            <person name="Roger A.J."/>
            <person name="Ruiz-Trillo I."/>
            <person name="Haas B."/>
            <person name="Nusbaum C."/>
            <person name="Birren B."/>
        </authorList>
    </citation>
    <scope>NUCLEOTIDE SEQUENCE [LARGE SCALE GENOMIC DNA]</scope>
    <source>
        <strain evidence="1 2">JP610</strain>
    </source>
</reference>
<dbReference type="AlphaFoldDB" id="A0A0L0FHX8"/>
<name>A0A0L0FHX8_9EUKA</name>
<dbReference type="RefSeq" id="XP_014150296.1">
    <property type="nucleotide sequence ID" value="XM_014294821.1"/>
</dbReference>
<dbReference type="EMBL" id="KQ243125">
    <property type="protein sequence ID" value="KNC76394.1"/>
    <property type="molecule type" value="Genomic_DNA"/>
</dbReference>
<evidence type="ECO:0000313" key="2">
    <source>
        <dbReference type="Proteomes" id="UP000054560"/>
    </source>
</evidence>
<proteinExistence type="predicted"/>
<evidence type="ECO:0000313" key="1">
    <source>
        <dbReference type="EMBL" id="KNC76394.1"/>
    </source>
</evidence>
<organism evidence="1 2">
    <name type="scientific">Sphaeroforma arctica JP610</name>
    <dbReference type="NCBI Taxonomy" id="667725"/>
    <lineage>
        <taxon>Eukaryota</taxon>
        <taxon>Ichthyosporea</taxon>
        <taxon>Ichthyophonida</taxon>
        <taxon>Sphaeroforma</taxon>
    </lineage>
</organism>